<accession>A0A370DQC0</accession>
<sequence length="279" mass="31734">MTIDDPANNRTDPGFGLGLRRELVKPVIAQRPAVDWFEILSDSYLDADEETMDQLLQIRAEYPLLMHGAGLSIGGPDPLDEAYIKQLKNLMQRVEPSAISDHLCWTLPGQSHSYDLRPLPRTLEMIDHLIPRIREVQERLGRRLMLENISAYHQESGDQMPEWDFMTAVAEASDSLILLDLNNVLSNCNKLGLEPMTFVRNLPAQRIRQIHLAPPANNVEHQVDPAEAVKSDLIWQLYRDTLKHVGKTATMIERNDDIPPLEEMVKELEQARTIALEGH</sequence>
<reference evidence="1 2" key="1">
    <citation type="journal article" date="2018" name="ISME J.">
        <title>Endosymbiont genomes yield clues of tubeworm success.</title>
        <authorList>
            <person name="Li Y."/>
            <person name="Liles M.R."/>
            <person name="Halanych K.M."/>
        </authorList>
    </citation>
    <scope>NUCLEOTIDE SEQUENCE [LARGE SCALE GENOMIC DNA]</scope>
    <source>
        <strain evidence="1">A1462</strain>
    </source>
</reference>
<name>A0A370DQC0_9GAMM</name>
<gene>
    <name evidence="1" type="ORF">DIZ78_06235</name>
</gene>
<dbReference type="NCBIfam" id="NF003818">
    <property type="entry name" value="PRK05409.1"/>
    <property type="match status" value="1"/>
</dbReference>
<dbReference type="Gene3D" id="3.20.20.150">
    <property type="entry name" value="Divalent-metal-dependent TIM barrel enzymes"/>
    <property type="match status" value="1"/>
</dbReference>
<evidence type="ECO:0000313" key="1">
    <source>
        <dbReference type="EMBL" id="RDH87142.1"/>
    </source>
</evidence>
<dbReference type="PANTHER" id="PTHR42194">
    <property type="entry name" value="UPF0276 PROTEIN HI_1600"/>
    <property type="match status" value="1"/>
</dbReference>
<evidence type="ECO:0000313" key="2">
    <source>
        <dbReference type="Proteomes" id="UP000254771"/>
    </source>
</evidence>
<dbReference type="Pfam" id="PF05114">
    <property type="entry name" value="MbnB_TglH_ChrH"/>
    <property type="match status" value="1"/>
</dbReference>
<dbReference type="EMBL" id="QFXE01000007">
    <property type="protein sequence ID" value="RDH87142.1"/>
    <property type="molecule type" value="Genomic_DNA"/>
</dbReference>
<protein>
    <submittedName>
        <fullName evidence="1">DUF692 domain-containing protein</fullName>
    </submittedName>
</protein>
<organism evidence="1 2">
    <name type="scientific">endosymbiont of Escarpia spicata</name>
    <dbReference type="NCBI Taxonomy" id="2200908"/>
    <lineage>
        <taxon>Bacteria</taxon>
        <taxon>Pseudomonadati</taxon>
        <taxon>Pseudomonadota</taxon>
        <taxon>Gammaproteobacteria</taxon>
        <taxon>sulfur-oxidizing symbionts</taxon>
    </lineage>
</organism>
<proteinExistence type="predicted"/>
<keyword evidence="2" id="KW-1185">Reference proteome</keyword>
<dbReference type="PANTHER" id="PTHR42194:SF1">
    <property type="entry name" value="UPF0276 PROTEIN HI_1600"/>
    <property type="match status" value="1"/>
</dbReference>
<dbReference type="AlphaFoldDB" id="A0A370DQC0"/>
<comment type="caution">
    <text evidence="1">The sequence shown here is derived from an EMBL/GenBank/DDBJ whole genome shotgun (WGS) entry which is preliminary data.</text>
</comment>
<dbReference type="Proteomes" id="UP000254771">
    <property type="component" value="Unassembled WGS sequence"/>
</dbReference>
<dbReference type="InterPro" id="IPR007801">
    <property type="entry name" value="MbnB/TglH/ChrH"/>
</dbReference>